<comment type="caution">
    <text evidence="1">The sequence shown here is derived from an EMBL/GenBank/DDBJ whole genome shotgun (WGS) entry which is preliminary data.</text>
</comment>
<protein>
    <submittedName>
        <fullName evidence="1">Uncharacterized protein</fullName>
    </submittedName>
</protein>
<accession>A0A4Y2C3F3</accession>
<reference evidence="1 2" key="1">
    <citation type="journal article" date="2019" name="Sci. Rep.">
        <title>Orb-weaving spider Araneus ventricosus genome elucidates the spidroin gene catalogue.</title>
        <authorList>
            <person name="Kono N."/>
            <person name="Nakamura H."/>
            <person name="Ohtoshi R."/>
            <person name="Moran D.A.P."/>
            <person name="Shinohara A."/>
            <person name="Yoshida Y."/>
            <person name="Fujiwara M."/>
            <person name="Mori M."/>
            <person name="Tomita M."/>
            <person name="Arakawa K."/>
        </authorList>
    </citation>
    <scope>NUCLEOTIDE SEQUENCE [LARGE SCALE GENOMIC DNA]</scope>
</reference>
<evidence type="ECO:0000313" key="1">
    <source>
        <dbReference type="EMBL" id="GBL99000.1"/>
    </source>
</evidence>
<proteinExistence type="predicted"/>
<organism evidence="1 2">
    <name type="scientific">Araneus ventricosus</name>
    <name type="common">Orbweaver spider</name>
    <name type="synonym">Epeira ventricosa</name>
    <dbReference type="NCBI Taxonomy" id="182803"/>
    <lineage>
        <taxon>Eukaryota</taxon>
        <taxon>Metazoa</taxon>
        <taxon>Ecdysozoa</taxon>
        <taxon>Arthropoda</taxon>
        <taxon>Chelicerata</taxon>
        <taxon>Arachnida</taxon>
        <taxon>Araneae</taxon>
        <taxon>Araneomorphae</taxon>
        <taxon>Entelegynae</taxon>
        <taxon>Araneoidea</taxon>
        <taxon>Araneidae</taxon>
        <taxon>Araneus</taxon>
    </lineage>
</organism>
<dbReference type="AlphaFoldDB" id="A0A4Y2C3F3"/>
<name>A0A4Y2C3F3_ARAVE</name>
<sequence>MTFKFLQSFRCLQHNAELRTHLSMLMIKTSSIPARIVSHNHQVFQFTNQHNADALLGISVQEYLPKRQLPRCSSSFVDHVYFSTALQNHLPEKLPSDLNNRSRSCPPPLSACRSLISPNSLYPSHENHAAK</sequence>
<dbReference type="EMBL" id="BGPR01000144">
    <property type="protein sequence ID" value="GBL99000.1"/>
    <property type="molecule type" value="Genomic_DNA"/>
</dbReference>
<gene>
    <name evidence="1" type="ORF">AVEN_227512_1</name>
</gene>
<keyword evidence="2" id="KW-1185">Reference proteome</keyword>
<evidence type="ECO:0000313" key="2">
    <source>
        <dbReference type="Proteomes" id="UP000499080"/>
    </source>
</evidence>
<dbReference type="Proteomes" id="UP000499080">
    <property type="component" value="Unassembled WGS sequence"/>
</dbReference>